<dbReference type="InterPro" id="IPR000524">
    <property type="entry name" value="Tscrpt_reg_HTH_GntR"/>
</dbReference>
<dbReference type="Gene3D" id="1.10.10.10">
    <property type="entry name" value="Winged helix-like DNA-binding domain superfamily/Winged helix DNA-binding domain"/>
    <property type="match status" value="1"/>
</dbReference>
<dbReference type="EMBL" id="CP034235">
    <property type="protein sequence ID" value="QGQ99475.1"/>
    <property type="molecule type" value="Genomic_DNA"/>
</dbReference>
<dbReference type="InterPro" id="IPR008920">
    <property type="entry name" value="TF_FadR/GntR_C"/>
</dbReference>
<evidence type="ECO:0000256" key="3">
    <source>
        <dbReference type="ARBA" id="ARBA00023163"/>
    </source>
</evidence>
<dbReference type="GO" id="GO:0003700">
    <property type="term" value="F:DNA-binding transcription factor activity"/>
    <property type="evidence" value="ECO:0007669"/>
    <property type="project" value="InterPro"/>
</dbReference>
<keyword evidence="3" id="KW-0804">Transcription</keyword>
<dbReference type="InterPro" id="IPR036390">
    <property type="entry name" value="WH_DNA-bd_sf"/>
</dbReference>
<evidence type="ECO:0000256" key="1">
    <source>
        <dbReference type="ARBA" id="ARBA00023015"/>
    </source>
</evidence>
<dbReference type="GO" id="GO:0043565">
    <property type="term" value="F:sequence-specific DNA binding"/>
    <property type="evidence" value="ECO:0007669"/>
    <property type="project" value="InterPro"/>
</dbReference>
<evidence type="ECO:0000259" key="4">
    <source>
        <dbReference type="PROSITE" id="PS50949"/>
    </source>
</evidence>
<dbReference type="PANTHER" id="PTHR43537">
    <property type="entry name" value="TRANSCRIPTIONAL REGULATOR, GNTR FAMILY"/>
    <property type="match status" value="1"/>
</dbReference>
<dbReference type="Pfam" id="PF07729">
    <property type="entry name" value="FCD"/>
    <property type="match status" value="1"/>
</dbReference>
<evidence type="ECO:0000313" key="6">
    <source>
        <dbReference type="Proteomes" id="UP000426246"/>
    </source>
</evidence>
<dbReference type="Gene3D" id="1.20.120.530">
    <property type="entry name" value="GntR ligand-binding domain-like"/>
    <property type="match status" value="1"/>
</dbReference>
<accession>A0A6B8RV27</accession>
<dbReference type="OrthoDB" id="574518at2"/>
<keyword evidence="6" id="KW-1185">Reference proteome</keyword>
<dbReference type="SUPFAM" id="SSF48008">
    <property type="entry name" value="GntR ligand-binding domain-like"/>
    <property type="match status" value="1"/>
</dbReference>
<keyword evidence="1" id="KW-0805">Transcription regulation</keyword>
<dbReference type="CDD" id="cd07377">
    <property type="entry name" value="WHTH_GntR"/>
    <property type="match status" value="1"/>
</dbReference>
<dbReference type="InterPro" id="IPR000485">
    <property type="entry name" value="AsnC-type_HTH_dom"/>
</dbReference>
<reference evidence="6" key="1">
    <citation type="submission" date="2018-11" db="EMBL/GenBank/DDBJ databases">
        <title>Complete genome sequence of Paenibacillus sp. ML311-T8.</title>
        <authorList>
            <person name="Nam Y.-D."/>
            <person name="Kang J."/>
            <person name="Chung W.-H."/>
            <person name="Park Y.S."/>
        </authorList>
    </citation>
    <scope>NUCLEOTIDE SEQUENCE [LARGE SCALE GENOMIC DNA]</scope>
    <source>
        <strain evidence="6">ML311-T8</strain>
    </source>
</reference>
<dbReference type="PRINTS" id="PR00033">
    <property type="entry name" value="HTHASNC"/>
</dbReference>
<dbReference type="InterPro" id="IPR011711">
    <property type="entry name" value="GntR_C"/>
</dbReference>
<dbReference type="SUPFAM" id="SSF46785">
    <property type="entry name" value="Winged helix' DNA-binding domain"/>
    <property type="match status" value="1"/>
</dbReference>
<dbReference type="PRINTS" id="PR00035">
    <property type="entry name" value="HTHGNTR"/>
</dbReference>
<keyword evidence="2" id="KW-0238">DNA-binding</keyword>
<dbReference type="Proteomes" id="UP000426246">
    <property type="component" value="Chromosome"/>
</dbReference>
<dbReference type="PROSITE" id="PS50949">
    <property type="entry name" value="HTH_GNTR"/>
    <property type="match status" value="1"/>
</dbReference>
<evidence type="ECO:0000313" key="5">
    <source>
        <dbReference type="EMBL" id="QGQ99475.1"/>
    </source>
</evidence>
<feature type="domain" description="HTH gntR-type" evidence="4">
    <location>
        <begin position="9"/>
        <end position="76"/>
    </location>
</feature>
<organism evidence="5 6">
    <name type="scientific">Paenibacillus psychroresistens</name>
    <dbReference type="NCBI Taxonomy" id="1778678"/>
    <lineage>
        <taxon>Bacteria</taxon>
        <taxon>Bacillati</taxon>
        <taxon>Bacillota</taxon>
        <taxon>Bacilli</taxon>
        <taxon>Bacillales</taxon>
        <taxon>Paenibacillaceae</taxon>
        <taxon>Paenibacillus</taxon>
    </lineage>
</organism>
<evidence type="ECO:0000256" key="2">
    <source>
        <dbReference type="ARBA" id="ARBA00023125"/>
    </source>
</evidence>
<gene>
    <name evidence="5" type="ORF">EHS13_33755</name>
</gene>
<dbReference type="SMART" id="SM00895">
    <property type="entry name" value="FCD"/>
    <property type="match status" value="1"/>
</dbReference>
<proteinExistence type="predicted"/>
<dbReference type="KEGG" id="ppsc:EHS13_33755"/>
<name>A0A6B8RV27_9BACL</name>
<dbReference type="AlphaFoldDB" id="A0A6B8RV27"/>
<dbReference type="InterPro" id="IPR036388">
    <property type="entry name" value="WH-like_DNA-bd_sf"/>
</dbReference>
<dbReference type="RefSeq" id="WP_155704640.1">
    <property type="nucleotide sequence ID" value="NZ_CP034235.1"/>
</dbReference>
<dbReference type="Pfam" id="PF00392">
    <property type="entry name" value="GntR"/>
    <property type="match status" value="1"/>
</dbReference>
<dbReference type="PANTHER" id="PTHR43537:SF24">
    <property type="entry name" value="GLUCONATE OPERON TRANSCRIPTIONAL REPRESSOR"/>
    <property type="match status" value="1"/>
</dbReference>
<sequence length="228" mass="26580">MEYEKLDNSNLWDKTYHLLKESIIRRQFAPNHKISIPEISEKLGISRTPIRDALNRLEKDGLVVTISKIGTFVKGIDHQTALEITDSRMMLEYWSLRHALRDQESLLLEGISKLDMILQQAEANISQLSLDEYLKRDYNFAFHLELVQMGNNRTNTEIYTNLMNYRHILFNTHVVSFEMITQANKEHEGIVAALKKRDEADILQRIEDHLQASKAVLLEKIKHHGDMI</sequence>
<dbReference type="SMART" id="SM00345">
    <property type="entry name" value="HTH_GNTR"/>
    <property type="match status" value="1"/>
</dbReference>
<protein>
    <submittedName>
        <fullName evidence="5">GntR family transcriptional regulator</fullName>
    </submittedName>
</protein>